<evidence type="ECO:0000313" key="3">
    <source>
        <dbReference type="Proteomes" id="UP000274131"/>
    </source>
</evidence>
<evidence type="ECO:0000313" key="2">
    <source>
        <dbReference type="EMBL" id="VDD93441.1"/>
    </source>
</evidence>
<keyword evidence="3" id="KW-1185">Reference proteome</keyword>
<accession>A0A0N4VDL8</accession>
<dbReference type="WBParaSite" id="EVEC_0000870801-mRNA-1">
    <property type="protein sequence ID" value="EVEC_0000870801-mRNA-1"/>
    <property type="gene ID" value="EVEC_0000870801"/>
</dbReference>
<dbReference type="OrthoDB" id="5918434at2759"/>
<protein>
    <submittedName>
        <fullName evidence="4">INCENP_ARK-bind domain-containing protein</fullName>
    </submittedName>
</protein>
<sequence length="325" mass="37460">MRPSRDELGLSADNLPSYTNQFKLSVPRFKRIDFSDVVDEAIEERKPAWKSWQESIKDSYYQVSYEIKFFDSQLEQQRHLRRSQSPFEELSLRSGSRRLPSYRLAGTRNTGSLDSGERTSLILGPYAAPAVSVTAGIESRYDSKVDDVEARLLKTSILPDSMKTVTKRTPRKSSAPVYTIDPEDESYIPRPYYSRPPHRDDPDYFDFDLQYSVDMYKRPEGKYVPKGPQVWEEKLLGEAKAKGDVPLSGYMFTKGDSDWRTNGTSYLSAALRTPSFWEHRFESMGREVRDSNPISLESIARNKPTPSRWTEYHDPELEDDLSDSD</sequence>
<organism evidence="4">
    <name type="scientific">Enterobius vermicularis</name>
    <name type="common">Human pinworm</name>
    <dbReference type="NCBI Taxonomy" id="51028"/>
    <lineage>
        <taxon>Eukaryota</taxon>
        <taxon>Metazoa</taxon>
        <taxon>Ecdysozoa</taxon>
        <taxon>Nematoda</taxon>
        <taxon>Chromadorea</taxon>
        <taxon>Rhabditida</taxon>
        <taxon>Spirurina</taxon>
        <taxon>Oxyuridomorpha</taxon>
        <taxon>Oxyuroidea</taxon>
        <taxon>Oxyuridae</taxon>
        <taxon>Enterobius</taxon>
    </lineage>
</organism>
<dbReference type="AlphaFoldDB" id="A0A0N4VDL8"/>
<evidence type="ECO:0000313" key="4">
    <source>
        <dbReference type="WBParaSite" id="EVEC_0000870801-mRNA-1"/>
    </source>
</evidence>
<reference evidence="2 3" key="2">
    <citation type="submission" date="2018-10" db="EMBL/GenBank/DDBJ databases">
        <authorList>
            <consortium name="Pathogen Informatics"/>
        </authorList>
    </citation>
    <scope>NUCLEOTIDE SEQUENCE [LARGE SCALE GENOMIC DNA]</scope>
</reference>
<dbReference type="STRING" id="51028.A0A0N4VDL8"/>
<gene>
    <name evidence="2" type="ORF">EVEC_LOCUS8192</name>
</gene>
<evidence type="ECO:0000256" key="1">
    <source>
        <dbReference type="SAM" id="MobiDB-lite"/>
    </source>
</evidence>
<feature type="compositionally biased region" description="Acidic residues" evidence="1">
    <location>
        <begin position="316"/>
        <end position="325"/>
    </location>
</feature>
<dbReference type="Proteomes" id="UP000274131">
    <property type="component" value="Unassembled WGS sequence"/>
</dbReference>
<feature type="region of interest" description="Disordered" evidence="1">
    <location>
        <begin position="285"/>
        <end position="325"/>
    </location>
</feature>
<dbReference type="EMBL" id="UXUI01009309">
    <property type="protein sequence ID" value="VDD93441.1"/>
    <property type="molecule type" value="Genomic_DNA"/>
</dbReference>
<proteinExistence type="predicted"/>
<reference evidence="4" key="1">
    <citation type="submission" date="2017-02" db="UniProtKB">
        <authorList>
            <consortium name="WormBaseParasite"/>
        </authorList>
    </citation>
    <scope>IDENTIFICATION</scope>
</reference>
<name>A0A0N4VDL8_ENTVE</name>